<comment type="caution">
    <text evidence="2">The sequence shown here is derived from an EMBL/GenBank/DDBJ whole genome shotgun (WGS) entry which is preliminary data.</text>
</comment>
<gene>
    <name evidence="2" type="ORF">FUA26_05230</name>
</gene>
<proteinExistence type="predicted"/>
<dbReference type="Gene3D" id="2.40.128.270">
    <property type="match status" value="1"/>
</dbReference>
<dbReference type="InterPro" id="IPR053147">
    <property type="entry name" value="Hsp_HslJ-like"/>
</dbReference>
<dbReference type="Proteomes" id="UP000321790">
    <property type="component" value="Unassembled WGS sequence"/>
</dbReference>
<sequence length="263" mass="29817">MKYTLIIFSIFVLKCGTPKTETVLNISEKNTYQNITLQNKYTIKTVNGNNVTTHCLFIEFNTKTKQVSGFAGCNNFFGNYKTDNETIKLGPLATTRKMCAPHKNTLEKNILRALQGANKITVKNDSLILFNNTETILEAVVNNVKPSINFEYTQTSRGYFKQIKIDNNFAKISTTREAEGEKKRYTKSKWETLKNLIDSIDLKTLDTLQPPSKKHQFDGAALAKLTITLNGETYETQPFDHENPHPKIAKVVKEILSIAQNIE</sequence>
<dbReference type="PANTHER" id="PTHR35535:SF1">
    <property type="entry name" value="HEAT SHOCK PROTEIN HSLJ"/>
    <property type="match status" value="1"/>
</dbReference>
<accession>A0A5C7AWZ1</accession>
<dbReference type="AlphaFoldDB" id="A0A5C7AWZ1"/>
<organism evidence="2 3">
    <name type="scientific">Seonamhaeicola algicola</name>
    <dbReference type="NCBI Taxonomy" id="1719036"/>
    <lineage>
        <taxon>Bacteria</taxon>
        <taxon>Pseudomonadati</taxon>
        <taxon>Bacteroidota</taxon>
        <taxon>Flavobacteriia</taxon>
        <taxon>Flavobacteriales</taxon>
        <taxon>Flavobacteriaceae</taxon>
    </lineage>
</organism>
<evidence type="ECO:0000313" key="2">
    <source>
        <dbReference type="EMBL" id="TXE13198.1"/>
    </source>
</evidence>
<dbReference type="InterPro" id="IPR005184">
    <property type="entry name" value="DUF306_Meta_HslJ"/>
</dbReference>
<evidence type="ECO:0000259" key="1">
    <source>
        <dbReference type="Pfam" id="PF03724"/>
    </source>
</evidence>
<protein>
    <submittedName>
        <fullName evidence="2">META domain-containing protein</fullName>
    </submittedName>
</protein>
<dbReference type="EMBL" id="VOSC01000012">
    <property type="protein sequence ID" value="TXE13198.1"/>
    <property type="molecule type" value="Genomic_DNA"/>
</dbReference>
<dbReference type="OrthoDB" id="880459at2"/>
<keyword evidence="3" id="KW-1185">Reference proteome</keyword>
<dbReference type="RefSeq" id="WP_147132509.1">
    <property type="nucleotide sequence ID" value="NZ_VOSC01000012.1"/>
</dbReference>
<dbReference type="InterPro" id="IPR038670">
    <property type="entry name" value="HslJ-like_sf"/>
</dbReference>
<reference evidence="3" key="1">
    <citation type="submission" date="2019-08" db="EMBL/GenBank/DDBJ databases">
        <title>Seonamhaeicola sediminis sp. nov., isolated from marine sediment.</title>
        <authorList>
            <person name="Cao W.R."/>
        </authorList>
    </citation>
    <scope>NUCLEOTIDE SEQUENCE [LARGE SCALE GENOMIC DNA]</scope>
    <source>
        <strain evidence="3">Gy8</strain>
    </source>
</reference>
<feature type="domain" description="DUF306" evidence="1">
    <location>
        <begin position="37"/>
        <end position="135"/>
    </location>
</feature>
<dbReference type="PANTHER" id="PTHR35535">
    <property type="entry name" value="HEAT SHOCK PROTEIN HSLJ"/>
    <property type="match status" value="1"/>
</dbReference>
<evidence type="ECO:0000313" key="3">
    <source>
        <dbReference type="Proteomes" id="UP000321790"/>
    </source>
</evidence>
<dbReference type="Pfam" id="PF03724">
    <property type="entry name" value="META"/>
    <property type="match status" value="1"/>
</dbReference>
<name>A0A5C7AWZ1_9FLAO</name>